<evidence type="ECO:0000256" key="2">
    <source>
        <dbReference type="ARBA" id="ARBA00022527"/>
    </source>
</evidence>
<keyword evidence="9" id="KW-0812">Transmembrane</keyword>
<dbReference type="GO" id="GO:0005524">
    <property type="term" value="F:ATP binding"/>
    <property type="evidence" value="ECO:0007669"/>
    <property type="project" value="UniProtKB-UniRule"/>
</dbReference>
<dbReference type="SMART" id="SM00220">
    <property type="entry name" value="S_TKc"/>
    <property type="match status" value="1"/>
</dbReference>
<evidence type="ECO:0000256" key="9">
    <source>
        <dbReference type="SAM" id="Phobius"/>
    </source>
</evidence>
<dbReference type="GO" id="GO:0004674">
    <property type="term" value="F:protein serine/threonine kinase activity"/>
    <property type="evidence" value="ECO:0007669"/>
    <property type="project" value="UniProtKB-KW"/>
</dbReference>
<dbReference type="PANTHER" id="PTHR43289:SF6">
    <property type="entry name" value="SERINE_THREONINE-PROTEIN KINASE NEKL-3"/>
    <property type="match status" value="1"/>
</dbReference>
<reference evidence="11 12" key="1">
    <citation type="submission" date="2019-08" db="EMBL/GenBank/DDBJ databases">
        <title>Complete genome sequence of Candidatus Uab amorphum.</title>
        <authorList>
            <person name="Shiratori T."/>
            <person name="Suzuki S."/>
            <person name="Kakizawa Y."/>
            <person name="Ishida K."/>
        </authorList>
    </citation>
    <scope>NUCLEOTIDE SEQUENCE [LARGE SCALE GENOMIC DNA]</scope>
    <source>
        <strain evidence="11 12">SRT547</strain>
    </source>
</reference>
<dbReference type="FunFam" id="1.10.510.10:FF:000021">
    <property type="entry name" value="Serine/threonine protein kinase"/>
    <property type="match status" value="1"/>
</dbReference>
<gene>
    <name evidence="11" type="ORF">UABAM_02137</name>
</gene>
<dbReference type="Gene3D" id="1.10.510.10">
    <property type="entry name" value="Transferase(Phosphotransferase) domain 1"/>
    <property type="match status" value="1"/>
</dbReference>
<dbReference type="EC" id="2.7.11.1" evidence="1"/>
<dbReference type="EMBL" id="AP019860">
    <property type="protein sequence ID" value="BBM83782.1"/>
    <property type="molecule type" value="Genomic_DNA"/>
</dbReference>
<dbReference type="InterPro" id="IPR011009">
    <property type="entry name" value="Kinase-like_dom_sf"/>
</dbReference>
<keyword evidence="7" id="KW-0802">TPR repeat</keyword>
<accession>A0A5S9ILY7</accession>
<dbReference type="RefSeq" id="WP_151967966.1">
    <property type="nucleotide sequence ID" value="NZ_AP019860.1"/>
</dbReference>
<evidence type="ECO:0000313" key="12">
    <source>
        <dbReference type="Proteomes" id="UP000326354"/>
    </source>
</evidence>
<keyword evidence="2" id="KW-0723">Serine/threonine-protein kinase</keyword>
<keyword evidence="5 11" id="KW-0418">Kinase</keyword>
<keyword evidence="3" id="KW-0808">Transferase</keyword>
<evidence type="ECO:0000256" key="5">
    <source>
        <dbReference type="ARBA" id="ARBA00022777"/>
    </source>
</evidence>
<evidence type="ECO:0000259" key="10">
    <source>
        <dbReference type="PROSITE" id="PS50011"/>
    </source>
</evidence>
<name>A0A5S9ILY7_UABAM</name>
<evidence type="ECO:0000256" key="7">
    <source>
        <dbReference type="PROSITE-ProRule" id="PRU00339"/>
    </source>
</evidence>
<dbReference type="OrthoDB" id="9813021at2"/>
<organism evidence="11 12">
    <name type="scientific">Uabimicrobium amorphum</name>
    <dbReference type="NCBI Taxonomy" id="2596890"/>
    <lineage>
        <taxon>Bacteria</taxon>
        <taxon>Pseudomonadati</taxon>
        <taxon>Planctomycetota</taxon>
        <taxon>Candidatus Uabimicrobiia</taxon>
        <taxon>Candidatus Uabimicrobiales</taxon>
        <taxon>Candidatus Uabimicrobiaceae</taxon>
        <taxon>Candidatus Uabimicrobium</taxon>
    </lineage>
</organism>
<keyword evidence="6 8" id="KW-0067">ATP-binding</keyword>
<dbReference type="PANTHER" id="PTHR43289">
    <property type="entry name" value="MITOGEN-ACTIVATED PROTEIN KINASE KINASE KINASE 20-RELATED"/>
    <property type="match status" value="1"/>
</dbReference>
<dbReference type="PROSITE" id="PS00107">
    <property type="entry name" value="PROTEIN_KINASE_ATP"/>
    <property type="match status" value="1"/>
</dbReference>
<dbReference type="NCBIfam" id="NF047558">
    <property type="entry name" value="TPR_END_plus"/>
    <property type="match status" value="1"/>
</dbReference>
<dbReference type="Gene3D" id="3.30.200.20">
    <property type="entry name" value="Phosphorylase Kinase, domain 1"/>
    <property type="match status" value="1"/>
</dbReference>
<dbReference type="InterPro" id="IPR000719">
    <property type="entry name" value="Prot_kinase_dom"/>
</dbReference>
<dbReference type="Pfam" id="PF00069">
    <property type="entry name" value="Pkinase"/>
    <property type="match status" value="1"/>
</dbReference>
<dbReference type="InterPro" id="IPR017441">
    <property type="entry name" value="Protein_kinase_ATP_BS"/>
</dbReference>
<evidence type="ECO:0000256" key="4">
    <source>
        <dbReference type="ARBA" id="ARBA00022741"/>
    </source>
</evidence>
<proteinExistence type="predicted"/>
<dbReference type="InterPro" id="IPR008271">
    <property type="entry name" value="Ser/Thr_kinase_AS"/>
</dbReference>
<dbReference type="KEGG" id="uam:UABAM_02137"/>
<evidence type="ECO:0000256" key="6">
    <source>
        <dbReference type="ARBA" id="ARBA00022840"/>
    </source>
</evidence>
<evidence type="ECO:0000313" key="11">
    <source>
        <dbReference type="EMBL" id="BBM83782.1"/>
    </source>
</evidence>
<feature type="binding site" evidence="8">
    <location>
        <position position="201"/>
    </location>
    <ligand>
        <name>ATP</name>
        <dbReference type="ChEBI" id="CHEBI:30616"/>
    </ligand>
</feature>
<evidence type="ECO:0000256" key="8">
    <source>
        <dbReference type="PROSITE-ProRule" id="PRU10141"/>
    </source>
</evidence>
<dbReference type="Proteomes" id="UP000326354">
    <property type="component" value="Chromosome"/>
</dbReference>
<dbReference type="InterPro" id="IPR019734">
    <property type="entry name" value="TPR_rpt"/>
</dbReference>
<dbReference type="SUPFAM" id="SSF48452">
    <property type="entry name" value="TPR-like"/>
    <property type="match status" value="2"/>
</dbReference>
<dbReference type="PROSITE" id="PS50011">
    <property type="entry name" value="PROTEIN_KINASE_DOM"/>
    <property type="match status" value="1"/>
</dbReference>
<feature type="transmembrane region" description="Helical" evidence="9">
    <location>
        <begin position="459"/>
        <end position="479"/>
    </location>
</feature>
<dbReference type="SMART" id="SM00028">
    <property type="entry name" value="TPR"/>
    <property type="match status" value="3"/>
</dbReference>
<dbReference type="PROSITE" id="PS00108">
    <property type="entry name" value="PROTEIN_KINASE_ST"/>
    <property type="match status" value="1"/>
</dbReference>
<dbReference type="Gene3D" id="1.25.40.10">
    <property type="entry name" value="Tetratricopeptide repeat domain"/>
    <property type="match status" value="2"/>
</dbReference>
<feature type="domain" description="Protein kinase" evidence="10">
    <location>
        <begin position="172"/>
        <end position="439"/>
    </location>
</feature>
<keyword evidence="12" id="KW-1185">Reference proteome</keyword>
<keyword evidence="9" id="KW-1133">Transmembrane helix</keyword>
<dbReference type="InterPro" id="IPR011990">
    <property type="entry name" value="TPR-like_helical_dom_sf"/>
</dbReference>
<evidence type="ECO:0000256" key="3">
    <source>
        <dbReference type="ARBA" id="ARBA00022679"/>
    </source>
</evidence>
<protein>
    <recommendedName>
        <fullName evidence="1">non-specific serine/threonine protein kinase</fullName>
        <ecNumber evidence="1">2.7.11.1</ecNumber>
    </recommendedName>
</protein>
<keyword evidence="9" id="KW-0472">Membrane</keyword>
<dbReference type="CDD" id="cd14014">
    <property type="entry name" value="STKc_PknB_like"/>
    <property type="match status" value="1"/>
</dbReference>
<dbReference type="PROSITE" id="PS50005">
    <property type="entry name" value="TPR"/>
    <property type="match status" value="1"/>
</dbReference>
<evidence type="ECO:0000256" key="1">
    <source>
        <dbReference type="ARBA" id="ARBA00012513"/>
    </source>
</evidence>
<dbReference type="SUPFAM" id="SSF56112">
    <property type="entry name" value="Protein kinase-like (PK-like)"/>
    <property type="match status" value="1"/>
</dbReference>
<sequence>MAISQIIPTKIERAGIQTIGRLIVKLGLVSPNAYEQLNMLYLLEEKKWTTAKKILGDLLSEEEIMLLDICYREYMFVEYARKKGVISKQQANDYMQKRFNATRNKQIIGSLFVQQGMNDKTFAGIENDLIKHNLLEKNAALVHSNITASKSKIAKLKTIKRFKMGDTIFSRYQVLEEIGQGGMGRVYRVKDVEKNRTLALKILTNLQDQQNNYKRFMREAKLMLKLRHPNIVSVYDIEEHNGLILYTMDLVNGTNLSELIEKRSITMQQSVDVVQKIAEAAAYAHQHGIIHRDIKPSNIMIDNEGKPLLMDFGLAKVVEANEKISQTGAILGTPVYMSPEQAAGRLHLINEQSDIYSIGALFYEILTGEMPFKGSSSLAVILQVLNVDPIPPRKLSPQIPQVLENICIKAMNKKQEQRYISGYALAQDLNNYKYGKPTLAKAPTMMASIKKTIMTHRMISFPVISILLLCITFFVYASYKEYRLLFDLQECTGLILDIQQITPKDTEERNKVANSYIATFTDHIHRNSSNSAAYLGRAVCHIIQGHYKEALKDLDKTIDLADKSPFPLEMLYLIRAQCFIDYGKYDPAIGDLKRISQKDKWVWVGIIYKDLGDYTTALRIFDNILNRQNYYAKESTLFANIHKAKILTLQKKVRSAQAYAETAVNMIPYLGGSNLISFYAASAYNTLAEIHIAKGEFEQALSKIKEASKWYPSDESIYRTLAMLERKRGNLLQASSIYKELTKYQGQIHFTYYYYAAYLSEQQQQEKALSYLEKALQHGFYDFTQLQLDNSWNSLRNSEKFQSLVNEYQQKIPVLDFTIK</sequence>
<dbReference type="AlphaFoldDB" id="A0A5S9ILY7"/>
<feature type="repeat" description="TPR" evidence="7">
    <location>
        <begin position="681"/>
        <end position="714"/>
    </location>
</feature>
<keyword evidence="4 8" id="KW-0547">Nucleotide-binding</keyword>